<keyword evidence="8" id="KW-0732">Signal</keyword>
<dbReference type="Gene3D" id="1.25.40.10">
    <property type="entry name" value="Tetratricopeptide repeat domain"/>
    <property type="match status" value="1"/>
</dbReference>
<evidence type="ECO:0000256" key="4">
    <source>
        <dbReference type="ARBA" id="ARBA00022833"/>
    </source>
</evidence>
<keyword evidence="4 7" id="KW-0862">Zinc</keyword>
<keyword evidence="3 7" id="KW-0378">Hydrolase</keyword>
<organism evidence="10 11">
    <name type="scientific">Asticcacaulis currens</name>
    <dbReference type="NCBI Taxonomy" id="2984210"/>
    <lineage>
        <taxon>Bacteria</taxon>
        <taxon>Pseudomonadati</taxon>
        <taxon>Pseudomonadota</taxon>
        <taxon>Alphaproteobacteria</taxon>
        <taxon>Caulobacterales</taxon>
        <taxon>Caulobacteraceae</taxon>
        <taxon>Asticcacaulis</taxon>
    </lineage>
</organism>
<evidence type="ECO:0000256" key="1">
    <source>
        <dbReference type="ARBA" id="ARBA00022670"/>
    </source>
</evidence>
<dbReference type="InterPro" id="IPR019734">
    <property type="entry name" value="TPR_rpt"/>
</dbReference>
<evidence type="ECO:0000256" key="8">
    <source>
        <dbReference type="SAM" id="SignalP"/>
    </source>
</evidence>
<evidence type="ECO:0000256" key="7">
    <source>
        <dbReference type="RuleBase" id="RU003983"/>
    </source>
</evidence>
<name>A0ABT5IH49_9CAUL</name>
<dbReference type="RefSeq" id="WP_272742183.1">
    <property type="nucleotide sequence ID" value="NZ_JAQQKW010000009.1"/>
</dbReference>
<dbReference type="PANTHER" id="PTHR22726:SF24">
    <property type="entry name" value="M48 FAMILY METALLOPEPTIDASE"/>
    <property type="match status" value="1"/>
</dbReference>
<dbReference type="Pfam" id="PF13428">
    <property type="entry name" value="TPR_14"/>
    <property type="match status" value="1"/>
</dbReference>
<dbReference type="EMBL" id="JAQQKW010000009">
    <property type="protein sequence ID" value="MDC7695521.1"/>
    <property type="molecule type" value="Genomic_DNA"/>
</dbReference>
<dbReference type="InterPro" id="IPR001915">
    <property type="entry name" value="Peptidase_M48"/>
</dbReference>
<keyword evidence="2" id="KW-0479">Metal-binding</keyword>
<evidence type="ECO:0000313" key="10">
    <source>
        <dbReference type="EMBL" id="MDC7695521.1"/>
    </source>
</evidence>
<comment type="similarity">
    <text evidence="7">Belongs to the peptidase M48 family.</text>
</comment>
<evidence type="ECO:0000259" key="9">
    <source>
        <dbReference type="Pfam" id="PF01435"/>
    </source>
</evidence>
<comment type="caution">
    <text evidence="10">The sequence shown here is derived from an EMBL/GenBank/DDBJ whole genome shotgun (WGS) entry which is preliminary data.</text>
</comment>
<dbReference type="PROSITE" id="PS50005">
    <property type="entry name" value="TPR"/>
    <property type="match status" value="1"/>
</dbReference>
<evidence type="ECO:0000256" key="6">
    <source>
        <dbReference type="PROSITE-ProRule" id="PRU00339"/>
    </source>
</evidence>
<accession>A0ABT5IH49</accession>
<dbReference type="GO" id="GO:0008237">
    <property type="term" value="F:metallopeptidase activity"/>
    <property type="evidence" value="ECO:0007669"/>
    <property type="project" value="UniProtKB-KW"/>
</dbReference>
<dbReference type="Proteomes" id="UP001216595">
    <property type="component" value="Unassembled WGS sequence"/>
</dbReference>
<evidence type="ECO:0000256" key="2">
    <source>
        <dbReference type="ARBA" id="ARBA00022723"/>
    </source>
</evidence>
<dbReference type="CDD" id="cd07324">
    <property type="entry name" value="M48C_Oma1-like"/>
    <property type="match status" value="1"/>
</dbReference>
<gene>
    <name evidence="10" type="ORF">PQU94_14665</name>
</gene>
<evidence type="ECO:0000313" key="11">
    <source>
        <dbReference type="Proteomes" id="UP001216595"/>
    </source>
</evidence>
<reference evidence="10 11" key="1">
    <citation type="submission" date="2023-01" db="EMBL/GenBank/DDBJ databases">
        <title>Novel species of the genus Asticcacaulis isolated from rivers.</title>
        <authorList>
            <person name="Lu H."/>
        </authorList>
    </citation>
    <scope>NUCLEOTIDE SEQUENCE [LARGE SCALE GENOMIC DNA]</scope>
    <source>
        <strain evidence="10 11">DXS10W</strain>
    </source>
</reference>
<dbReference type="Gene3D" id="3.30.2010.10">
    <property type="entry name" value="Metalloproteases ('zincins'), catalytic domain"/>
    <property type="match status" value="1"/>
</dbReference>
<keyword evidence="11" id="KW-1185">Reference proteome</keyword>
<dbReference type="InterPro" id="IPR011990">
    <property type="entry name" value="TPR-like_helical_dom_sf"/>
</dbReference>
<protein>
    <submittedName>
        <fullName evidence="10">M48 family metalloprotease</fullName>
        <ecNumber evidence="10">3.4.24.-</ecNumber>
    </submittedName>
</protein>
<comment type="cofactor">
    <cofactor evidence="7">
        <name>Zn(2+)</name>
        <dbReference type="ChEBI" id="CHEBI:29105"/>
    </cofactor>
    <text evidence="7">Binds 1 zinc ion per subunit.</text>
</comment>
<keyword evidence="5 7" id="KW-0482">Metalloprotease</keyword>
<dbReference type="SUPFAM" id="SSF48452">
    <property type="entry name" value="TPR-like"/>
    <property type="match status" value="1"/>
</dbReference>
<feature type="repeat" description="TPR" evidence="6">
    <location>
        <begin position="373"/>
        <end position="406"/>
    </location>
</feature>
<feature type="chain" id="PRO_5045682612" evidence="8">
    <location>
        <begin position="23"/>
        <end position="435"/>
    </location>
</feature>
<sequence length="435" mass="47993">MRRALTALTGALLMTAAQPVVAADKYPERQPGQTPVAGTLEFSIWEETKKAERDARTSGERNHDEALNAYVRSVLDRVAGDYKGDLRLYVMDRPFFNASMAPNGYTEVWTGLLLRAQTEDEVAFVLGHEFAHYRHNHSTAAFETVKSNQNAAAAAGMVIAIIGAGAAANAGSYSAARDISNLTGGLIDAVYLGAIASYFAYSRDNESEADRFGNSYALKAGYDPYASVRIWTYLIDETKASDYERTRKRGGRINVFGSHPLESERVDALSQQADGFKVKGDSDEVQKEKRAAYRTHIRPYLGRWLKDDLRRQDYGQTLFLIGELQQDGLDRGLLTFYAGEAYRLRAKDNLGSQDLLAAANAYSDAAALPDAPPETRRQLGEVYRRMGRTQEAIAAYETYLRTYPQAEDAWMVEDLLNGLKTTSAPAAPPPAPAKN</sequence>
<feature type="signal peptide" evidence="8">
    <location>
        <begin position="1"/>
        <end position="22"/>
    </location>
</feature>
<dbReference type="Pfam" id="PF01435">
    <property type="entry name" value="Peptidase_M48"/>
    <property type="match status" value="1"/>
</dbReference>
<evidence type="ECO:0000256" key="5">
    <source>
        <dbReference type="ARBA" id="ARBA00023049"/>
    </source>
</evidence>
<keyword evidence="1 7" id="KW-0645">Protease</keyword>
<dbReference type="PANTHER" id="PTHR22726">
    <property type="entry name" value="METALLOENDOPEPTIDASE OMA1"/>
    <property type="match status" value="1"/>
</dbReference>
<keyword evidence="6" id="KW-0802">TPR repeat</keyword>
<feature type="domain" description="Peptidase M48" evidence="9">
    <location>
        <begin position="68"/>
        <end position="271"/>
    </location>
</feature>
<dbReference type="EC" id="3.4.24.-" evidence="10"/>
<dbReference type="InterPro" id="IPR051156">
    <property type="entry name" value="Mito/Outer_Membr_Metalloprot"/>
</dbReference>
<proteinExistence type="inferred from homology"/>
<evidence type="ECO:0000256" key="3">
    <source>
        <dbReference type="ARBA" id="ARBA00022801"/>
    </source>
</evidence>